<evidence type="ECO:0000259" key="8">
    <source>
        <dbReference type="PROSITE" id="PS50893"/>
    </source>
</evidence>
<evidence type="ECO:0000259" key="9">
    <source>
        <dbReference type="PROSITE" id="PS50929"/>
    </source>
</evidence>
<evidence type="ECO:0000313" key="10">
    <source>
        <dbReference type="EMBL" id="PIQ73271.1"/>
    </source>
</evidence>
<evidence type="ECO:0000256" key="5">
    <source>
        <dbReference type="ARBA" id="ARBA00022989"/>
    </source>
</evidence>
<dbReference type="PANTHER" id="PTHR24221:SF654">
    <property type="entry name" value="ATP-BINDING CASSETTE SUB-FAMILY B MEMBER 6"/>
    <property type="match status" value="1"/>
</dbReference>
<feature type="domain" description="ABC transmembrane type-1" evidence="9">
    <location>
        <begin position="20"/>
        <end position="306"/>
    </location>
</feature>
<dbReference type="GO" id="GO:0005524">
    <property type="term" value="F:ATP binding"/>
    <property type="evidence" value="ECO:0007669"/>
    <property type="project" value="UniProtKB-KW"/>
</dbReference>
<dbReference type="SUPFAM" id="SSF90123">
    <property type="entry name" value="ABC transporter transmembrane region"/>
    <property type="match status" value="1"/>
</dbReference>
<dbReference type="GO" id="GO:0005886">
    <property type="term" value="C:plasma membrane"/>
    <property type="evidence" value="ECO:0007669"/>
    <property type="project" value="UniProtKB-SubCell"/>
</dbReference>
<dbReference type="InterPro" id="IPR017871">
    <property type="entry name" value="ABC_transporter-like_CS"/>
</dbReference>
<evidence type="ECO:0000313" key="11">
    <source>
        <dbReference type="Proteomes" id="UP000231056"/>
    </source>
</evidence>
<dbReference type="InterPro" id="IPR039421">
    <property type="entry name" value="Type_1_exporter"/>
</dbReference>
<proteinExistence type="predicted"/>
<dbReference type="GO" id="GO:0016887">
    <property type="term" value="F:ATP hydrolysis activity"/>
    <property type="evidence" value="ECO:0007669"/>
    <property type="project" value="InterPro"/>
</dbReference>
<evidence type="ECO:0000256" key="3">
    <source>
        <dbReference type="ARBA" id="ARBA00022741"/>
    </source>
</evidence>
<dbReference type="PROSITE" id="PS50929">
    <property type="entry name" value="ABC_TM1F"/>
    <property type="match status" value="1"/>
</dbReference>
<evidence type="ECO:0008006" key="12">
    <source>
        <dbReference type="Google" id="ProtNLM"/>
    </source>
</evidence>
<dbReference type="SUPFAM" id="SSF52540">
    <property type="entry name" value="P-loop containing nucleoside triphosphate hydrolases"/>
    <property type="match status" value="1"/>
</dbReference>
<keyword evidence="3" id="KW-0547">Nucleotide-binding</keyword>
<dbReference type="PROSITE" id="PS00211">
    <property type="entry name" value="ABC_TRANSPORTER_1"/>
    <property type="match status" value="1"/>
</dbReference>
<feature type="domain" description="ABC transporter" evidence="8">
    <location>
        <begin position="340"/>
        <end position="574"/>
    </location>
</feature>
<dbReference type="InterPro" id="IPR036640">
    <property type="entry name" value="ABC1_TM_sf"/>
</dbReference>
<evidence type="ECO:0000256" key="1">
    <source>
        <dbReference type="ARBA" id="ARBA00004651"/>
    </source>
</evidence>
<evidence type="ECO:0000256" key="4">
    <source>
        <dbReference type="ARBA" id="ARBA00022840"/>
    </source>
</evidence>
<dbReference type="Pfam" id="PF00664">
    <property type="entry name" value="ABC_membrane"/>
    <property type="match status" value="1"/>
</dbReference>
<dbReference type="FunFam" id="3.40.50.300:FF:000218">
    <property type="entry name" value="Multidrug ABC transporter ATP-binding protein"/>
    <property type="match status" value="1"/>
</dbReference>
<evidence type="ECO:0000256" key="2">
    <source>
        <dbReference type="ARBA" id="ARBA00022692"/>
    </source>
</evidence>
<comment type="subcellular location">
    <subcellularLocation>
        <location evidence="1">Cell membrane</location>
        <topology evidence="1">Multi-pass membrane protein</topology>
    </subcellularLocation>
</comment>
<gene>
    <name evidence="10" type="ORF">COV58_03415</name>
</gene>
<accession>A0A2M6ITK9</accession>
<keyword evidence="6 7" id="KW-0472">Membrane</keyword>
<dbReference type="PROSITE" id="PS50893">
    <property type="entry name" value="ABC_TRANSPORTER_2"/>
    <property type="match status" value="1"/>
</dbReference>
<comment type="caution">
    <text evidence="10">The sequence shown here is derived from an EMBL/GenBank/DDBJ whole genome shotgun (WGS) entry which is preliminary data.</text>
</comment>
<reference evidence="10 11" key="1">
    <citation type="submission" date="2017-09" db="EMBL/GenBank/DDBJ databases">
        <title>Depth-based differentiation of microbial function through sediment-hosted aquifers and enrichment of novel symbionts in the deep terrestrial subsurface.</title>
        <authorList>
            <person name="Probst A.J."/>
            <person name="Ladd B."/>
            <person name="Jarett J.K."/>
            <person name="Geller-Mcgrath D.E."/>
            <person name="Sieber C.M."/>
            <person name="Emerson J.B."/>
            <person name="Anantharaman K."/>
            <person name="Thomas B.C."/>
            <person name="Malmstrom R."/>
            <person name="Stieglmeier M."/>
            <person name="Klingl A."/>
            <person name="Woyke T."/>
            <person name="Ryan C.M."/>
            <person name="Banfield J.F."/>
        </authorList>
    </citation>
    <scope>NUCLEOTIDE SEQUENCE [LARGE SCALE GENOMIC DNA]</scope>
    <source>
        <strain evidence="10">CG11_big_fil_rev_8_21_14_0_20_36_8</strain>
    </source>
</reference>
<feature type="transmembrane region" description="Helical" evidence="7">
    <location>
        <begin position="150"/>
        <end position="177"/>
    </location>
</feature>
<dbReference type="SMART" id="SM00382">
    <property type="entry name" value="AAA"/>
    <property type="match status" value="1"/>
</dbReference>
<evidence type="ECO:0000256" key="7">
    <source>
        <dbReference type="SAM" id="Phobius"/>
    </source>
</evidence>
<dbReference type="EMBL" id="PCVM01000079">
    <property type="protein sequence ID" value="PIQ73271.1"/>
    <property type="molecule type" value="Genomic_DNA"/>
</dbReference>
<dbReference type="AlphaFoldDB" id="A0A2M6ITK9"/>
<feature type="transmembrane region" description="Helical" evidence="7">
    <location>
        <begin position="17"/>
        <end position="39"/>
    </location>
</feature>
<sequence length="590" mass="66972">MNNVFKILKLAKPFHKYISVIAVIIVLMTALELVSPYILKLIVDQIQNEITSGTGDLNRLYILVAVMFGSSVLAVGLEALNQRIGDYTTARMGKFLTEKFYQKIFTLPQKYFDSQVSGKIINLLGRGILSLQDFLGAATNFIVPAFLRSIFIFIVLGFYSPLVAILAFLSFPFYIYVSHISTKKWGERQVLKNEIEDSTRGRIQEVIGNMRLVRSFNTQFNETEIVSKKLQESVKIYDRQSLVYHFYNFLRNFGLELGVVVVMLVIFQNTFVEILTIGEMVLILQYLNQIRRPLFAMSFILERIKQAEAGSKAYFDILSLESTEKLPKKFVKPKFDHPTIAFSNVSFEYAKSERVLRDISFNLAKKETVALVGHSGAGKTTLINLILKFYEPTGGSISMNNKDYKNLLHQDIRSHISLVFQEHELFSASIFENVAYAKQNATKAEVIKALKMAYAYDFVMKFPDKLNSQIGERGVRLSGGQKQRIQIARAILADKPILILDEATSSLDAKSEKYVQEALEVLMKNRLVIIIAHRFSTIQNADKILVLEKGRIVDSGSPFDLAGRKGIYSELLRYQVEGNQKLLAKYDIAV</sequence>
<keyword evidence="5 7" id="KW-1133">Transmembrane helix</keyword>
<dbReference type="CDD" id="cd07346">
    <property type="entry name" value="ABC_6TM_exporters"/>
    <property type="match status" value="1"/>
</dbReference>
<dbReference type="GO" id="GO:0140359">
    <property type="term" value="F:ABC-type transporter activity"/>
    <property type="evidence" value="ECO:0007669"/>
    <property type="project" value="InterPro"/>
</dbReference>
<keyword evidence="2 7" id="KW-0812">Transmembrane</keyword>
<dbReference type="InterPro" id="IPR011527">
    <property type="entry name" value="ABC1_TM_dom"/>
</dbReference>
<dbReference type="Gene3D" id="3.40.50.300">
    <property type="entry name" value="P-loop containing nucleotide triphosphate hydrolases"/>
    <property type="match status" value="1"/>
</dbReference>
<keyword evidence="4" id="KW-0067">ATP-binding</keyword>
<organism evidence="10 11">
    <name type="scientific">Candidatus Roizmanbacteria bacterium CG11_big_fil_rev_8_21_14_0_20_36_8</name>
    <dbReference type="NCBI Taxonomy" id="1974856"/>
    <lineage>
        <taxon>Bacteria</taxon>
        <taxon>Candidatus Roizmaniibacteriota</taxon>
    </lineage>
</organism>
<feature type="transmembrane region" description="Helical" evidence="7">
    <location>
        <begin position="249"/>
        <end position="267"/>
    </location>
</feature>
<protein>
    <recommendedName>
        <fullName evidence="12">Iron ABC transporter ATP-binding protein</fullName>
    </recommendedName>
</protein>
<dbReference type="InterPro" id="IPR027417">
    <property type="entry name" value="P-loop_NTPase"/>
</dbReference>
<dbReference type="PANTHER" id="PTHR24221">
    <property type="entry name" value="ATP-BINDING CASSETTE SUB-FAMILY B"/>
    <property type="match status" value="1"/>
</dbReference>
<dbReference type="Pfam" id="PF00005">
    <property type="entry name" value="ABC_tran"/>
    <property type="match status" value="1"/>
</dbReference>
<dbReference type="InterPro" id="IPR003439">
    <property type="entry name" value="ABC_transporter-like_ATP-bd"/>
</dbReference>
<name>A0A2M6ITK9_9BACT</name>
<feature type="transmembrane region" description="Helical" evidence="7">
    <location>
        <begin position="60"/>
        <end position="77"/>
    </location>
</feature>
<evidence type="ECO:0000256" key="6">
    <source>
        <dbReference type="ARBA" id="ARBA00023136"/>
    </source>
</evidence>
<dbReference type="Gene3D" id="1.20.1560.10">
    <property type="entry name" value="ABC transporter type 1, transmembrane domain"/>
    <property type="match status" value="1"/>
</dbReference>
<dbReference type="InterPro" id="IPR003593">
    <property type="entry name" value="AAA+_ATPase"/>
</dbReference>
<dbReference type="Proteomes" id="UP000231056">
    <property type="component" value="Unassembled WGS sequence"/>
</dbReference>